<feature type="compositionally biased region" description="Polar residues" evidence="1">
    <location>
        <begin position="561"/>
        <end position="570"/>
    </location>
</feature>
<feature type="compositionally biased region" description="Polar residues" evidence="1">
    <location>
        <begin position="577"/>
        <end position="594"/>
    </location>
</feature>
<gene>
    <name evidence="2" type="ORF">LCGC14_0783370</name>
</gene>
<evidence type="ECO:0000256" key="1">
    <source>
        <dbReference type="SAM" id="MobiDB-lite"/>
    </source>
</evidence>
<name>A0A0F9PV37_9ZZZZ</name>
<sequence>MPEYFTPNKFALAVKQGFERNRRHRRARAMFIKEYVGRYYASEYGLTGEEPINLIFNTIRATVPNLVMKSGINKVSTAIVEYEQYAYLLGLALDKGDKQIKIKDTLRAAIVDAFFMMGIAKTGLAGGGQILNFGDIFIDEGQVYTDLVDFDDFTADPSCKDYRKAAFLGDRNRVPRQILLDDDEFDHDLVMKIPKSTHPNAKDKVESLSKRNFSDSEMYTLQDFVDVVEVFVPGANALLTIPDPHQIILPEYLAARDYYGPKEGPYSILALTQPVPGNPFPVAPVGIHYDLHVMANKMMVKQMNQADREKSLGIVDPAGADEAEDIRTTEDGGMVMGNPDTVKVITFGGNNVKSESMLQQCQIWHNYMSGNPDQMSGLVSNAESATQANILQANATITIEDARGMIYDFAADTAGKRLWYLHTDPFMDVMLSRRKPGGENIQLHLTPEQRDGDFLDYAVTIKARSMSRLDPAVRTKRIVEFGTNIVPSIYNTAAVAQQMGRSFNPDAALTDIAEEQGILDDIQDWFDDPGLSQRIQLVMAMNPQPAGKATPGQSGGIKGIAQQSKTQTPFQERKQTEQIGANESQSARTSEPGV</sequence>
<organism evidence="2">
    <name type="scientific">marine sediment metagenome</name>
    <dbReference type="NCBI Taxonomy" id="412755"/>
    <lineage>
        <taxon>unclassified sequences</taxon>
        <taxon>metagenomes</taxon>
        <taxon>ecological metagenomes</taxon>
    </lineage>
</organism>
<comment type="caution">
    <text evidence="2">The sequence shown here is derived from an EMBL/GenBank/DDBJ whole genome shotgun (WGS) entry which is preliminary data.</text>
</comment>
<reference evidence="2" key="1">
    <citation type="journal article" date="2015" name="Nature">
        <title>Complex archaea that bridge the gap between prokaryotes and eukaryotes.</title>
        <authorList>
            <person name="Spang A."/>
            <person name="Saw J.H."/>
            <person name="Jorgensen S.L."/>
            <person name="Zaremba-Niedzwiedzka K."/>
            <person name="Martijn J."/>
            <person name="Lind A.E."/>
            <person name="van Eijk R."/>
            <person name="Schleper C."/>
            <person name="Guy L."/>
            <person name="Ettema T.J."/>
        </authorList>
    </citation>
    <scope>NUCLEOTIDE SEQUENCE</scope>
</reference>
<dbReference type="AlphaFoldDB" id="A0A0F9PV37"/>
<protein>
    <recommendedName>
        <fullName evidence="3">Portal protein</fullName>
    </recommendedName>
</protein>
<evidence type="ECO:0000313" key="2">
    <source>
        <dbReference type="EMBL" id="KKN35485.1"/>
    </source>
</evidence>
<dbReference type="EMBL" id="LAZR01002036">
    <property type="protein sequence ID" value="KKN35485.1"/>
    <property type="molecule type" value="Genomic_DNA"/>
</dbReference>
<proteinExistence type="predicted"/>
<accession>A0A0F9PV37</accession>
<evidence type="ECO:0008006" key="3">
    <source>
        <dbReference type="Google" id="ProtNLM"/>
    </source>
</evidence>
<feature type="region of interest" description="Disordered" evidence="1">
    <location>
        <begin position="543"/>
        <end position="594"/>
    </location>
</feature>